<dbReference type="FunFam" id="3.40.33.10:FF:000004">
    <property type="entry name" value="CAP, cysteine-rich secretory protein, antigen 5"/>
    <property type="match status" value="1"/>
</dbReference>
<evidence type="ECO:0000256" key="1">
    <source>
        <dbReference type="SAM" id="SignalP"/>
    </source>
</evidence>
<evidence type="ECO:0000259" key="2">
    <source>
        <dbReference type="SMART" id="SM00198"/>
    </source>
</evidence>
<dbReference type="PANTHER" id="PTHR10334">
    <property type="entry name" value="CYSTEINE-RICH SECRETORY PROTEIN-RELATED"/>
    <property type="match status" value="1"/>
</dbReference>
<dbReference type="PRINTS" id="PR00837">
    <property type="entry name" value="V5TPXLIKE"/>
</dbReference>
<dbReference type="GO" id="GO:0005576">
    <property type="term" value="C:extracellular region"/>
    <property type="evidence" value="ECO:0007669"/>
    <property type="project" value="InterPro"/>
</dbReference>
<dbReference type="Proteomes" id="UP000822688">
    <property type="component" value="Chromosome 9"/>
</dbReference>
<feature type="domain" description="SCP" evidence="2">
    <location>
        <begin position="27"/>
        <end position="156"/>
    </location>
</feature>
<name>A0A8T0GV16_CERPU</name>
<dbReference type="InterPro" id="IPR018244">
    <property type="entry name" value="Allrgn_V5/Tpx1_CS"/>
</dbReference>
<dbReference type="PROSITE" id="PS01009">
    <property type="entry name" value="CRISP_1"/>
    <property type="match status" value="1"/>
</dbReference>
<dbReference type="AlphaFoldDB" id="A0A8T0GV16"/>
<gene>
    <name evidence="3" type="ORF">KC19_9G070700</name>
</gene>
<dbReference type="SMART" id="SM00198">
    <property type="entry name" value="SCP"/>
    <property type="match status" value="1"/>
</dbReference>
<dbReference type="InterPro" id="IPR035940">
    <property type="entry name" value="CAP_sf"/>
</dbReference>
<evidence type="ECO:0000313" key="4">
    <source>
        <dbReference type="Proteomes" id="UP000822688"/>
    </source>
</evidence>
<evidence type="ECO:0000313" key="3">
    <source>
        <dbReference type="EMBL" id="KAG0561528.1"/>
    </source>
</evidence>
<feature type="signal peptide" evidence="1">
    <location>
        <begin position="1"/>
        <end position="24"/>
    </location>
</feature>
<dbReference type="EMBL" id="CM026430">
    <property type="protein sequence ID" value="KAG0561528.1"/>
    <property type="molecule type" value="Genomic_DNA"/>
</dbReference>
<dbReference type="InterPro" id="IPR001283">
    <property type="entry name" value="CRISP-related"/>
</dbReference>
<dbReference type="SUPFAM" id="SSF55797">
    <property type="entry name" value="PR-1-like"/>
    <property type="match status" value="1"/>
</dbReference>
<dbReference type="Pfam" id="PF00188">
    <property type="entry name" value="CAP"/>
    <property type="match status" value="1"/>
</dbReference>
<dbReference type="InterPro" id="IPR014044">
    <property type="entry name" value="CAP_dom"/>
</dbReference>
<sequence>MTRTMEAAGVMAVVVMAALAGVAADIETDAKFLTAHNNARRAVGVPALQWSYGLQKYAEDYVSKYTCAGSYPRSSYGMNLYLTDSPVSFTDAMTTWLGEKKFYSYSSNSCASFQICGHYTQIVWRTTTKVGCSYYLCGNGGRFVACFYYPAGNIAGKRPY</sequence>
<comment type="caution">
    <text evidence="3">The sequence shown here is derived from an EMBL/GenBank/DDBJ whole genome shotgun (WGS) entry which is preliminary data.</text>
</comment>
<proteinExistence type="predicted"/>
<keyword evidence="1" id="KW-0732">Signal</keyword>
<accession>A0A8T0GV16</accession>
<reference evidence="3" key="1">
    <citation type="submission" date="2020-06" db="EMBL/GenBank/DDBJ databases">
        <title>WGS assembly of Ceratodon purpureus strain R40.</title>
        <authorList>
            <person name="Carey S.B."/>
            <person name="Jenkins J."/>
            <person name="Shu S."/>
            <person name="Lovell J.T."/>
            <person name="Sreedasyam A."/>
            <person name="Maumus F."/>
            <person name="Tiley G.P."/>
            <person name="Fernandez-Pozo N."/>
            <person name="Barry K."/>
            <person name="Chen C."/>
            <person name="Wang M."/>
            <person name="Lipzen A."/>
            <person name="Daum C."/>
            <person name="Saski C.A."/>
            <person name="Payton A.C."/>
            <person name="Mcbreen J.C."/>
            <person name="Conrad R.E."/>
            <person name="Kollar L.M."/>
            <person name="Olsson S."/>
            <person name="Huttunen S."/>
            <person name="Landis J.B."/>
            <person name="Wickett N.J."/>
            <person name="Johnson M.G."/>
            <person name="Rensing S.A."/>
            <person name="Grimwood J."/>
            <person name="Schmutz J."/>
            <person name="Mcdaniel S.F."/>
        </authorList>
    </citation>
    <scope>NUCLEOTIDE SEQUENCE</scope>
    <source>
        <strain evidence="3">R40</strain>
    </source>
</reference>
<feature type="chain" id="PRO_5035766172" description="SCP domain-containing protein" evidence="1">
    <location>
        <begin position="25"/>
        <end position="160"/>
    </location>
</feature>
<dbReference type="Gene3D" id="3.40.33.10">
    <property type="entry name" value="CAP"/>
    <property type="match status" value="1"/>
</dbReference>
<organism evidence="3 4">
    <name type="scientific">Ceratodon purpureus</name>
    <name type="common">Fire moss</name>
    <name type="synonym">Dicranum purpureum</name>
    <dbReference type="NCBI Taxonomy" id="3225"/>
    <lineage>
        <taxon>Eukaryota</taxon>
        <taxon>Viridiplantae</taxon>
        <taxon>Streptophyta</taxon>
        <taxon>Embryophyta</taxon>
        <taxon>Bryophyta</taxon>
        <taxon>Bryophytina</taxon>
        <taxon>Bryopsida</taxon>
        <taxon>Dicranidae</taxon>
        <taxon>Pseudoditrichales</taxon>
        <taxon>Ditrichaceae</taxon>
        <taxon>Ceratodon</taxon>
    </lineage>
</organism>
<protein>
    <recommendedName>
        <fullName evidence="2">SCP domain-containing protein</fullName>
    </recommendedName>
</protein>
<keyword evidence="4" id="KW-1185">Reference proteome</keyword>